<dbReference type="Proteomes" id="UP001211907">
    <property type="component" value="Unassembled WGS sequence"/>
</dbReference>
<gene>
    <name evidence="2" type="ORF">HK100_011922</name>
</gene>
<organism evidence="2 3">
    <name type="scientific">Physocladia obscura</name>
    <dbReference type="NCBI Taxonomy" id="109957"/>
    <lineage>
        <taxon>Eukaryota</taxon>
        <taxon>Fungi</taxon>
        <taxon>Fungi incertae sedis</taxon>
        <taxon>Chytridiomycota</taxon>
        <taxon>Chytridiomycota incertae sedis</taxon>
        <taxon>Chytridiomycetes</taxon>
        <taxon>Chytridiales</taxon>
        <taxon>Chytriomycetaceae</taxon>
        <taxon>Physocladia</taxon>
    </lineage>
</organism>
<reference evidence="2" key="1">
    <citation type="submission" date="2020-05" db="EMBL/GenBank/DDBJ databases">
        <title>Phylogenomic resolution of chytrid fungi.</title>
        <authorList>
            <person name="Stajich J.E."/>
            <person name="Amses K."/>
            <person name="Simmons R."/>
            <person name="Seto K."/>
            <person name="Myers J."/>
            <person name="Bonds A."/>
            <person name="Quandt C.A."/>
            <person name="Barry K."/>
            <person name="Liu P."/>
            <person name="Grigoriev I."/>
            <person name="Longcore J.E."/>
            <person name="James T.Y."/>
        </authorList>
    </citation>
    <scope>NUCLEOTIDE SEQUENCE</scope>
    <source>
        <strain evidence="2">JEL0513</strain>
    </source>
</reference>
<dbReference type="Pfam" id="PF08939">
    <property type="entry name" value="Bles03"/>
    <property type="match status" value="1"/>
</dbReference>
<dbReference type="Gene3D" id="3.30.760.10">
    <property type="entry name" value="RNA Cap, Translation Initiation Factor Eif4e"/>
    <property type="match status" value="1"/>
</dbReference>
<sequence>MFNGLISLQEEPDPSYKSGQATKRALIILFDQQHPDNLSLRPSKSQYSKRLRNDADNDELEISKKHSPNSQSIPSAFLVHQRYRHNPVVSVDRFLADYRPSVITAAQASWIQVENIARPIPQASPFNVEEYVSILDAVASKILPQKKISKHDKDFAINEILQRATACGETTGKWMLNPKNATVEGRLGCSAKVSTRNMEQQDHDYLICVYCHDFNDTDDVERVLKELKKMGLVVRNGFKPDVFTRLGIYTRNEWRLKPTIRHDILEKMDSDQWIHALKACRTYNYSFNPLKIPALDDMTGVKLTERADNDSDVINSGYEIQ</sequence>
<comment type="caution">
    <text evidence="2">The sequence shown here is derived from an EMBL/GenBank/DDBJ whole genome shotgun (WGS) entry which is preliminary data.</text>
</comment>
<evidence type="ECO:0000256" key="1">
    <source>
        <dbReference type="ARBA" id="ARBA00010568"/>
    </source>
</evidence>
<proteinExistence type="inferred from homology"/>
<dbReference type="PANTHER" id="PTHR31977">
    <property type="entry name" value="UPF0696 PROTEIN C11ORF68"/>
    <property type="match status" value="1"/>
</dbReference>
<dbReference type="SUPFAM" id="SSF55418">
    <property type="entry name" value="eIF4e-like"/>
    <property type="match status" value="1"/>
</dbReference>
<dbReference type="EMBL" id="JADGJH010000799">
    <property type="protein sequence ID" value="KAJ3122554.1"/>
    <property type="molecule type" value="Genomic_DNA"/>
</dbReference>
<evidence type="ECO:0000313" key="3">
    <source>
        <dbReference type="Proteomes" id="UP001211907"/>
    </source>
</evidence>
<keyword evidence="3" id="KW-1185">Reference proteome</keyword>
<comment type="similarity">
    <text evidence="1">Belongs to the UPF0696 family.</text>
</comment>
<dbReference type="InterPro" id="IPR015034">
    <property type="entry name" value="Bles03"/>
</dbReference>
<dbReference type="InterPro" id="IPR023398">
    <property type="entry name" value="TIF_eIF4e-like"/>
</dbReference>
<dbReference type="AlphaFoldDB" id="A0AAD5T3E2"/>
<dbReference type="PANTHER" id="PTHR31977:SF1">
    <property type="entry name" value="UPF0696 PROTEIN C11ORF68"/>
    <property type="match status" value="1"/>
</dbReference>
<evidence type="ECO:0000313" key="2">
    <source>
        <dbReference type="EMBL" id="KAJ3122554.1"/>
    </source>
</evidence>
<protein>
    <submittedName>
        <fullName evidence="2">Uncharacterized protein</fullName>
    </submittedName>
</protein>
<accession>A0AAD5T3E2</accession>
<name>A0AAD5T3E2_9FUNG</name>